<dbReference type="CDD" id="cd08497">
    <property type="entry name" value="MbnE-like"/>
    <property type="match status" value="1"/>
</dbReference>
<name>A0A0E4BNG2_9BRAD</name>
<evidence type="ECO:0000313" key="6">
    <source>
        <dbReference type="EMBL" id="BAR55938.1"/>
    </source>
</evidence>
<dbReference type="FunFam" id="3.10.105.10:FF:000005">
    <property type="entry name" value="ABC transporter substrate-binding protein"/>
    <property type="match status" value="1"/>
</dbReference>
<dbReference type="Gene3D" id="3.10.105.10">
    <property type="entry name" value="Dipeptide-binding Protein, Domain 3"/>
    <property type="match status" value="1"/>
</dbReference>
<dbReference type="GO" id="GO:0030288">
    <property type="term" value="C:outer membrane-bounded periplasmic space"/>
    <property type="evidence" value="ECO:0007669"/>
    <property type="project" value="TreeGrafter"/>
</dbReference>
<dbReference type="InterPro" id="IPR000914">
    <property type="entry name" value="SBP_5_dom"/>
</dbReference>
<protein>
    <submittedName>
        <fullName evidence="6">ABC transporter substrate-binding protein</fullName>
    </submittedName>
</protein>
<dbReference type="InterPro" id="IPR006311">
    <property type="entry name" value="TAT_signal"/>
</dbReference>
<dbReference type="AlphaFoldDB" id="A0A0E4BNG2"/>
<dbReference type="PIRSF" id="PIRSF002741">
    <property type="entry name" value="MppA"/>
    <property type="match status" value="1"/>
</dbReference>
<evidence type="ECO:0000259" key="5">
    <source>
        <dbReference type="Pfam" id="PF00496"/>
    </source>
</evidence>
<comment type="subcellular location">
    <subcellularLocation>
        <location evidence="1">Periplasm</location>
    </subcellularLocation>
</comment>
<dbReference type="GO" id="GO:0015833">
    <property type="term" value="P:peptide transport"/>
    <property type="evidence" value="ECO:0007669"/>
    <property type="project" value="TreeGrafter"/>
</dbReference>
<dbReference type="InterPro" id="IPR039424">
    <property type="entry name" value="SBP_5"/>
</dbReference>
<dbReference type="GO" id="GO:0042884">
    <property type="term" value="P:microcin transport"/>
    <property type="evidence" value="ECO:0007669"/>
    <property type="project" value="TreeGrafter"/>
</dbReference>
<comment type="similarity">
    <text evidence="2">Belongs to the bacterial solute-binding protein 5 family.</text>
</comment>
<gene>
    <name evidence="6" type="ORF">NK6_2757</name>
</gene>
<dbReference type="GO" id="GO:0043190">
    <property type="term" value="C:ATP-binding cassette (ABC) transporter complex"/>
    <property type="evidence" value="ECO:0007669"/>
    <property type="project" value="InterPro"/>
</dbReference>
<dbReference type="PANTHER" id="PTHR30290">
    <property type="entry name" value="PERIPLASMIC BINDING COMPONENT OF ABC TRANSPORTER"/>
    <property type="match status" value="1"/>
</dbReference>
<dbReference type="EMBL" id="AP014685">
    <property type="protein sequence ID" value="BAR55938.1"/>
    <property type="molecule type" value="Genomic_DNA"/>
</dbReference>
<dbReference type="Gene3D" id="3.40.190.10">
    <property type="entry name" value="Periplasmic binding protein-like II"/>
    <property type="match status" value="1"/>
</dbReference>
<sequence length="638" mass="71901">MAITRRDLLLTGTAAAALPALGSVAGVPVIGTAAAQSAGEAASSAFPWRHALSLFGKVKYPADFKRFDYVNPEAPKGGVARQIAVGTFDNFNIVVSGVKGQVSGAVAFIYESLLTPALDEVSTEYGALAEAVSHPDDFSFVTYRLRSQAKWHDGKPVTADDVIFSLDSFKKHHPMYSAYYSHVVKAEKVGEREVKFVFDAPGNRELPQIVGQLTVLPKHWWEGTDAQGRKRDVSATTLEVPLGSGPYRVKEFVAGRSIALERVKDYWGRDLPANVGRNNFDELRYEYFRDATVAIEAFKADQVDWRTENSAKNWATAYDFPAVTEKRVILEEFANRSSGVMQAFVPNLRRAKFSDPRVRRALNYAFDFEEMNKQIFYGQYKRISSYFDGIEDLMATGLPQGKELEILETVRSEVPPEVFTTAYTNPIGGSPEAVRDNLREALRLFKEAGYEVRDRKLIDVKTGTQFSVELLNSDPSFERITLFYKPSLERLGIAVSVRTVDPTQYENRTREWDFDIVTNSWGESQSPGNEQREFWSSKTADIAGSRNIAGIKNPAIDKLIERVIYARDRDDLAAATKALDRVLLWNHYVVPQWTYTKVRTARWDRFGRPSELPRYGQSGFPFIWWYDADKAARIAKKS</sequence>
<dbReference type="GO" id="GO:1904680">
    <property type="term" value="F:peptide transmembrane transporter activity"/>
    <property type="evidence" value="ECO:0007669"/>
    <property type="project" value="TreeGrafter"/>
</dbReference>
<accession>A0A0E4BNG2</accession>
<dbReference type="SUPFAM" id="SSF53850">
    <property type="entry name" value="Periplasmic binding protein-like II"/>
    <property type="match status" value="1"/>
</dbReference>
<feature type="signal peptide" evidence="4">
    <location>
        <begin position="1"/>
        <end position="25"/>
    </location>
</feature>
<proteinExistence type="inferred from homology"/>
<dbReference type="PANTHER" id="PTHR30290:SF64">
    <property type="entry name" value="ABC TRANSPORTER PERIPLASMIC BINDING PROTEIN"/>
    <property type="match status" value="1"/>
</dbReference>
<dbReference type="RefSeq" id="WP_060909193.1">
    <property type="nucleotide sequence ID" value="NZ_JAFCKD010000101.1"/>
</dbReference>
<dbReference type="Pfam" id="PF00496">
    <property type="entry name" value="SBP_bac_5"/>
    <property type="match status" value="1"/>
</dbReference>
<organism evidence="6 7">
    <name type="scientific">Bradyrhizobium diazoefficiens</name>
    <dbReference type="NCBI Taxonomy" id="1355477"/>
    <lineage>
        <taxon>Bacteria</taxon>
        <taxon>Pseudomonadati</taxon>
        <taxon>Pseudomonadota</taxon>
        <taxon>Alphaproteobacteria</taxon>
        <taxon>Hyphomicrobiales</taxon>
        <taxon>Nitrobacteraceae</taxon>
        <taxon>Bradyrhizobium</taxon>
    </lineage>
</organism>
<keyword evidence="3 4" id="KW-0732">Signal</keyword>
<dbReference type="PROSITE" id="PS51318">
    <property type="entry name" value="TAT"/>
    <property type="match status" value="1"/>
</dbReference>
<dbReference type="Proteomes" id="UP000063308">
    <property type="component" value="Chromosome"/>
</dbReference>
<feature type="chain" id="PRO_5002419127" evidence="4">
    <location>
        <begin position="26"/>
        <end position="638"/>
    </location>
</feature>
<evidence type="ECO:0000256" key="1">
    <source>
        <dbReference type="ARBA" id="ARBA00004418"/>
    </source>
</evidence>
<reference evidence="6 7" key="1">
    <citation type="submission" date="2014-11" db="EMBL/GenBank/DDBJ databases">
        <title>Symbiosis island explosion on the genome of extra-slow-growing strains of soybean bradyrhizobia with massive insertion sequences.</title>
        <authorList>
            <person name="Iida T."/>
            <person name="Minamisawa K."/>
        </authorList>
    </citation>
    <scope>NUCLEOTIDE SEQUENCE [LARGE SCALE GENOMIC DNA]</scope>
    <source>
        <strain evidence="6 7">NK6</strain>
    </source>
</reference>
<feature type="domain" description="Solute-binding protein family 5" evidence="5">
    <location>
        <begin position="126"/>
        <end position="539"/>
    </location>
</feature>
<evidence type="ECO:0000256" key="4">
    <source>
        <dbReference type="SAM" id="SignalP"/>
    </source>
</evidence>
<evidence type="ECO:0000256" key="3">
    <source>
        <dbReference type="ARBA" id="ARBA00022729"/>
    </source>
</evidence>
<evidence type="ECO:0000313" key="7">
    <source>
        <dbReference type="Proteomes" id="UP000063308"/>
    </source>
</evidence>
<dbReference type="InterPro" id="IPR030678">
    <property type="entry name" value="Peptide/Ni-bd"/>
</dbReference>
<evidence type="ECO:0000256" key="2">
    <source>
        <dbReference type="ARBA" id="ARBA00005695"/>
    </source>
</evidence>